<dbReference type="Proteomes" id="UP001597252">
    <property type="component" value="Unassembled WGS sequence"/>
</dbReference>
<dbReference type="EMBL" id="JBHTON010000014">
    <property type="protein sequence ID" value="MFD1484603.1"/>
    <property type="molecule type" value="Genomic_DNA"/>
</dbReference>
<reference evidence="2" key="1">
    <citation type="journal article" date="2019" name="Int. J. Syst. Evol. Microbiol.">
        <title>The Global Catalogue of Microorganisms (GCM) 10K type strain sequencing project: providing services to taxonomists for standard genome sequencing and annotation.</title>
        <authorList>
            <consortium name="The Broad Institute Genomics Platform"/>
            <consortium name="The Broad Institute Genome Sequencing Center for Infectious Disease"/>
            <person name="Wu L."/>
            <person name="Ma J."/>
        </authorList>
    </citation>
    <scope>NUCLEOTIDE SEQUENCE [LARGE SCALE GENOMIC DNA]</scope>
    <source>
        <strain evidence="2">CCM 8903</strain>
    </source>
</reference>
<accession>A0ABW4E670</accession>
<protein>
    <submittedName>
        <fullName evidence="1">YdeI/OmpD-associated family protein</fullName>
    </submittedName>
</protein>
<organism evidence="1 2">
    <name type="scientific">Lacticaseibacillus baoqingensis</name>
    <dbReference type="NCBI Taxonomy" id="2486013"/>
    <lineage>
        <taxon>Bacteria</taxon>
        <taxon>Bacillati</taxon>
        <taxon>Bacillota</taxon>
        <taxon>Bacilli</taxon>
        <taxon>Lactobacillales</taxon>
        <taxon>Lactobacillaceae</taxon>
        <taxon>Lacticaseibacillus</taxon>
    </lineage>
</organism>
<comment type="caution">
    <text evidence="1">The sequence shown here is derived from an EMBL/GenBank/DDBJ whole genome shotgun (WGS) entry which is preliminary data.</text>
</comment>
<proteinExistence type="predicted"/>
<evidence type="ECO:0000313" key="2">
    <source>
        <dbReference type="Proteomes" id="UP001597252"/>
    </source>
</evidence>
<name>A0ABW4E670_9LACO</name>
<dbReference type="RefSeq" id="WP_125750947.1">
    <property type="nucleotide sequence ID" value="NZ_JBHTON010000014.1"/>
</dbReference>
<gene>
    <name evidence="1" type="ORF">ACFQ5J_05105</name>
</gene>
<sequence length="221" mass="25042">MVDLKRFGFDRFHHIVFTDAVLDRLPMLAAVPHTKTPTKATDLRVVLALDLPAMQTAIQAIAQDHLLAALGVVDVLYPKRASQRYVGVRRDDIFPYLHVDEATGEVGHTGLKFSRMRSFNDDFTLLDLRWLAHAPRSQTTSSQRVGDYAEFLPQLQARLAHHAPQQAIAFAALPAGMQREWARYVYSPKRLATQNMHFEQMVLVLTSGARTLAEYKTRQHP</sequence>
<evidence type="ECO:0000313" key="1">
    <source>
        <dbReference type="EMBL" id="MFD1484603.1"/>
    </source>
</evidence>
<keyword evidence="2" id="KW-1185">Reference proteome</keyword>